<evidence type="ECO:0000256" key="5">
    <source>
        <dbReference type="ARBA" id="ARBA00022905"/>
    </source>
</evidence>
<feature type="domain" description="Metallo-beta-lactamase" evidence="8">
    <location>
        <begin position="50"/>
        <end position="271"/>
    </location>
</feature>
<sequence length="332" mass="36108">MRVHVLGSAAGGGFPQWNCNCQNCYGVRNGKIRAVPRTQSSIAVSLDGIRWLLINASPDIRAQLEASVALQPKRGLRDTGIGAVVLVDSQIDHSSGLLMLREGCPFDVYASRMVHQDLSSGFPIFTMLESWNGGINYCELAIDGSAITPTGFDGLQITAVPICGKAPPYSPHRNDPHPGDNVALYIQDIRSGKSVFYAPGLGGLDEPVIDYMIRSDCLLVDGTFWREDEMIFAGVGTKLAREMGHLPQSGRGGMIDMLRCFPEQRKILIHINNTNPILDEDSPERALLNKENIEVAYDGMEIALDASESVIGKTNRLAADITAQIDNQRAGQ</sequence>
<dbReference type="OrthoDB" id="9778305at2"/>
<dbReference type="PANTHER" id="PTHR42663:SF7">
    <property type="entry name" value="COENZYME PQQ SYNTHESIS PROTEIN B"/>
    <property type="match status" value="1"/>
</dbReference>
<dbReference type="PANTHER" id="PTHR42663">
    <property type="entry name" value="HYDROLASE C777.06C-RELATED-RELATED"/>
    <property type="match status" value="1"/>
</dbReference>
<accession>A0A2S4HJ55</accession>
<dbReference type="Pfam" id="PF12706">
    <property type="entry name" value="Lactamase_B_2"/>
    <property type="match status" value="1"/>
</dbReference>
<dbReference type="NCBIfam" id="TIGR02108">
    <property type="entry name" value="PQQ_syn_pqqB"/>
    <property type="match status" value="1"/>
</dbReference>
<evidence type="ECO:0000256" key="7">
    <source>
        <dbReference type="HAMAP-Rule" id="MF_00653"/>
    </source>
</evidence>
<organism evidence="9 10">
    <name type="scientific">Zhongshania marina</name>
    <dbReference type="NCBI Taxonomy" id="2304603"/>
    <lineage>
        <taxon>Bacteria</taxon>
        <taxon>Pseudomonadati</taxon>
        <taxon>Pseudomonadota</taxon>
        <taxon>Gammaproteobacteria</taxon>
        <taxon>Cellvibrionales</taxon>
        <taxon>Spongiibacteraceae</taxon>
        <taxon>Zhongshania</taxon>
    </lineage>
</organism>
<name>A0A2S4HJ55_9GAMM</name>
<dbReference type="InterPro" id="IPR036866">
    <property type="entry name" value="RibonucZ/Hydroxyglut_hydro"/>
</dbReference>
<gene>
    <name evidence="7" type="primary">pqqB</name>
    <name evidence="9" type="ORF">C0068_04085</name>
</gene>
<dbReference type="UniPathway" id="UPA00539"/>
<reference evidence="9" key="1">
    <citation type="submission" date="2018-01" db="EMBL/GenBank/DDBJ databases">
        <authorList>
            <person name="Yu X.-D."/>
        </authorList>
    </citation>
    <scope>NUCLEOTIDE SEQUENCE</scope>
    <source>
        <strain evidence="9">ZX-21</strain>
    </source>
</reference>
<comment type="function">
    <text evidence="7">May be involved in the transport of PQQ or its precursor to the periplasm.</text>
</comment>
<dbReference type="CDD" id="cd16274">
    <property type="entry name" value="PQQB-like_MBL-fold"/>
    <property type="match status" value="1"/>
</dbReference>
<dbReference type="InterPro" id="IPR001279">
    <property type="entry name" value="Metallo-B-lactamas"/>
</dbReference>
<dbReference type="RefSeq" id="WP_103683224.1">
    <property type="nucleotide sequence ID" value="NZ_PQGG01000009.1"/>
</dbReference>
<dbReference type="EMBL" id="PQGG01000009">
    <property type="protein sequence ID" value="POP54025.1"/>
    <property type="molecule type" value="Genomic_DNA"/>
</dbReference>
<evidence type="ECO:0000259" key="8">
    <source>
        <dbReference type="Pfam" id="PF12706"/>
    </source>
</evidence>
<protein>
    <recommendedName>
        <fullName evidence="3 7">Coenzyme PQQ synthesis protein B</fullName>
    </recommendedName>
    <alternativeName>
        <fullName evidence="6 7">Pyrroloquinoline quinone biosynthesis protein B</fullName>
    </alternativeName>
</protein>
<dbReference type="SUPFAM" id="SSF56281">
    <property type="entry name" value="Metallo-hydrolase/oxidoreductase"/>
    <property type="match status" value="1"/>
</dbReference>
<evidence type="ECO:0000313" key="9">
    <source>
        <dbReference type="EMBL" id="POP54025.1"/>
    </source>
</evidence>
<evidence type="ECO:0000256" key="4">
    <source>
        <dbReference type="ARBA" id="ARBA00022448"/>
    </source>
</evidence>
<comment type="similarity">
    <text evidence="2 7">Belongs to the PqqB family.</text>
</comment>
<comment type="pathway">
    <text evidence="1 7">Cofactor biosynthesis; pyrroloquinoline quinone biosynthesis.</text>
</comment>
<evidence type="ECO:0000256" key="1">
    <source>
        <dbReference type="ARBA" id="ARBA00004886"/>
    </source>
</evidence>
<evidence type="ECO:0000313" key="10">
    <source>
        <dbReference type="Proteomes" id="UP000237222"/>
    </source>
</evidence>
<keyword evidence="5 7" id="KW-0884">PQQ biosynthesis</keyword>
<dbReference type="InterPro" id="IPR011842">
    <property type="entry name" value="PQQ_synth_PqqB"/>
</dbReference>
<dbReference type="Gene3D" id="3.60.15.10">
    <property type="entry name" value="Ribonuclease Z/Hydroxyacylglutathione hydrolase-like"/>
    <property type="match status" value="1"/>
</dbReference>
<evidence type="ECO:0000256" key="6">
    <source>
        <dbReference type="ARBA" id="ARBA00030966"/>
    </source>
</evidence>
<evidence type="ECO:0000256" key="2">
    <source>
        <dbReference type="ARBA" id="ARBA00008481"/>
    </source>
</evidence>
<dbReference type="HAMAP" id="MF_00653">
    <property type="entry name" value="PQQ_syn_PqqB"/>
    <property type="match status" value="1"/>
</dbReference>
<dbReference type="Proteomes" id="UP000237222">
    <property type="component" value="Unassembled WGS sequence"/>
</dbReference>
<dbReference type="AlphaFoldDB" id="A0A2S4HJ55"/>
<proteinExistence type="inferred from homology"/>
<comment type="caution">
    <text evidence="9">The sequence shown here is derived from an EMBL/GenBank/DDBJ whole genome shotgun (WGS) entry which is preliminary data.</text>
</comment>
<dbReference type="GO" id="GO:0018189">
    <property type="term" value="P:pyrroloquinoline quinone biosynthetic process"/>
    <property type="evidence" value="ECO:0007669"/>
    <property type="project" value="UniProtKB-UniRule"/>
</dbReference>
<keyword evidence="4 7" id="KW-0813">Transport</keyword>
<evidence type="ECO:0000256" key="3">
    <source>
        <dbReference type="ARBA" id="ARBA00015084"/>
    </source>
</evidence>